<evidence type="ECO:0000256" key="6">
    <source>
        <dbReference type="ARBA" id="ARBA00022448"/>
    </source>
</evidence>
<evidence type="ECO:0000256" key="9">
    <source>
        <dbReference type="ARBA" id="ARBA00022753"/>
    </source>
</evidence>
<comment type="caution">
    <text evidence="19">The sequence shown here is derived from an EMBL/GenBank/DDBJ whole genome shotgun (WGS) entry which is preliminary data.</text>
</comment>
<keyword evidence="13 17" id="KW-0472">Membrane</keyword>
<comment type="subcellular location">
    <subcellularLocation>
        <location evidence="2">Endosome membrane</location>
        <topology evidence="2">Single-pass type II membrane protein</topology>
    </subcellularLocation>
    <subcellularLocation>
        <location evidence="1">Vacuole membrane</location>
        <topology evidence="1">Single-pass type II membrane protein</topology>
    </subcellularLocation>
</comment>
<gene>
    <name evidence="19" type="ORF">D0867_05341</name>
</gene>
<dbReference type="SUPFAM" id="SSF49899">
    <property type="entry name" value="Concanavalin A-like lectins/glucanases"/>
    <property type="match status" value="1"/>
</dbReference>
<feature type="transmembrane region" description="Helical" evidence="17">
    <location>
        <begin position="152"/>
        <end position="175"/>
    </location>
</feature>
<evidence type="ECO:0000256" key="5">
    <source>
        <dbReference type="ARBA" id="ARBA00017626"/>
    </source>
</evidence>
<dbReference type="FunFam" id="2.60.120.920:FF:000065">
    <property type="entry name" value="Ear1p"/>
    <property type="match status" value="1"/>
</dbReference>
<evidence type="ECO:0000256" key="11">
    <source>
        <dbReference type="ARBA" id="ARBA00022968"/>
    </source>
</evidence>
<keyword evidence="8 17" id="KW-0812">Transmembrane</keyword>
<dbReference type="EMBL" id="QWIL01000476">
    <property type="protein sequence ID" value="RMY18429.1"/>
    <property type="molecule type" value="Genomic_DNA"/>
</dbReference>
<protein>
    <recommendedName>
        <fullName evidence="5">Protein SSH4</fullName>
    </recommendedName>
    <alternativeName>
        <fullName evidence="4">Protein ssh4</fullName>
    </alternativeName>
</protein>
<dbReference type="PANTHER" id="PTHR12864">
    <property type="entry name" value="RAN BINDING PROTEIN 9-RELATED"/>
    <property type="match status" value="1"/>
</dbReference>
<dbReference type="Pfam" id="PF00622">
    <property type="entry name" value="SPRY"/>
    <property type="match status" value="1"/>
</dbReference>
<dbReference type="Proteomes" id="UP000271337">
    <property type="component" value="Unassembled WGS sequence"/>
</dbReference>
<feature type="compositionally biased region" description="Polar residues" evidence="16">
    <location>
        <begin position="437"/>
        <end position="448"/>
    </location>
</feature>
<dbReference type="InterPro" id="IPR035780">
    <property type="entry name" value="SPRY_Ssh4-like"/>
</dbReference>
<feature type="compositionally biased region" description="Acidic residues" evidence="16">
    <location>
        <begin position="453"/>
        <end position="466"/>
    </location>
</feature>
<evidence type="ECO:0000256" key="14">
    <source>
        <dbReference type="ARBA" id="ARBA00023180"/>
    </source>
</evidence>
<dbReference type="SMART" id="SM00449">
    <property type="entry name" value="SPRY"/>
    <property type="match status" value="1"/>
</dbReference>
<feature type="compositionally biased region" description="Polar residues" evidence="16">
    <location>
        <begin position="470"/>
        <end position="481"/>
    </location>
</feature>
<dbReference type="GO" id="GO:0015031">
    <property type="term" value="P:protein transport"/>
    <property type="evidence" value="ECO:0007669"/>
    <property type="project" value="UniProtKB-KW"/>
</dbReference>
<proteinExistence type="inferred from homology"/>
<dbReference type="Gene3D" id="2.60.120.920">
    <property type="match status" value="1"/>
</dbReference>
<evidence type="ECO:0000256" key="8">
    <source>
        <dbReference type="ARBA" id="ARBA00022692"/>
    </source>
</evidence>
<dbReference type="InterPro" id="IPR043136">
    <property type="entry name" value="B30.2/SPRY_sf"/>
</dbReference>
<dbReference type="InterPro" id="IPR003877">
    <property type="entry name" value="SPRY_dom"/>
</dbReference>
<evidence type="ECO:0000256" key="1">
    <source>
        <dbReference type="ARBA" id="ARBA00004576"/>
    </source>
</evidence>
<reference evidence="19 20" key="1">
    <citation type="journal article" date="2018" name="BMC Genomics">
        <title>Genomic evidence for intraspecific hybridization in a clonal and extremely halotolerant yeast.</title>
        <authorList>
            <person name="Gostincar C."/>
            <person name="Stajich J.E."/>
            <person name="Zupancic J."/>
            <person name="Zalar P."/>
            <person name="Gunde-Cimerman N."/>
        </authorList>
    </citation>
    <scope>NUCLEOTIDE SEQUENCE [LARGE SCALE GENOMIC DNA]</scope>
    <source>
        <strain evidence="19 20">EXF-6669</strain>
    </source>
</reference>
<dbReference type="InterPro" id="IPR001870">
    <property type="entry name" value="B30.2/SPRY"/>
</dbReference>
<evidence type="ECO:0000256" key="17">
    <source>
        <dbReference type="SAM" id="Phobius"/>
    </source>
</evidence>
<feature type="compositionally biased region" description="Polar residues" evidence="16">
    <location>
        <begin position="517"/>
        <end position="528"/>
    </location>
</feature>
<evidence type="ECO:0000256" key="3">
    <source>
        <dbReference type="ARBA" id="ARBA00006990"/>
    </source>
</evidence>
<dbReference type="OrthoDB" id="258495at2759"/>
<dbReference type="InterPro" id="IPR050618">
    <property type="entry name" value="Ubq-SigPath_Reg"/>
</dbReference>
<evidence type="ECO:0000256" key="15">
    <source>
        <dbReference type="ARBA" id="ARBA00025244"/>
    </source>
</evidence>
<organism evidence="19 20">
    <name type="scientific">Hortaea werneckii</name>
    <name type="common">Black yeast</name>
    <name type="synonym">Cladosporium werneckii</name>
    <dbReference type="NCBI Taxonomy" id="91943"/>
    <lineage>
        <taxon>Eukaryota</taxon>
        <taxon>Fungi</taxon>
        <taxon>Dikarya</taxon>
        <taxon>Ascomycota</taxon>
        <taxon>Pezizomycotina</taxon>
        <taxon>Dothideomycetes</taxon>
        <taxon>Dothideomycetidae</taxon>
        <taxon>Mycosphaerellales</taxon>
        <taxon>Teratosphaeriaceae</taxon>
        <taxon>Hortaea</taxon>
    </lineage>
</organism>
<dbReference type="InterPro" id="IPR013320">
    <property type="entry name" value="ConA-like_dom_sf"/>
</dbReference>
<evidence type="ECO:0000259" key="18">
    <source>
        <dbReference type="PROSITE" id="PS50188"/>
    </source>
</evidence>
<evidence type="ECO:0000256" key="2">
    <source>
        <dbReference type="ARBA" id="ARBA00004639"/>
    </source>
</evidence>
<keyword evidence="12 17" id="KW-1133">Transmembrane helix</keyword>
<accession>A0A3M6ZTN6</accession>
<dbReference type="AlphaFoldDB" id="A0A3M6ZTN6"/>
<dbReference type="PROSITE" id="PS50188">
    <property type="entry name" value="B302_SPRY"/>
    <property type="match status" value="1"/>
</dbReference>
<evidence type="ECO:0000256" key="13">
    <source>
        <dbReference type="ARBA" id="ARBA00023136"/>
    </source>
</evidence>
<evidence type="ECO:0000256" key="7">
    <source>
        <dbReference type="ARBA" id="ARBA00022554"/>
    </source>
</evidence>
<dbReference type="GO" id="GO:0010008">
    <property type="term" value="C:endosome membrane"/>
    <property type="evidence" value="ECO:0007669"/>
    <property type="project" value="UniProtKB-SubCell"/>
</dbReference>
<evidence type="ECO:0000256" key="16">
    <source>
        <dbReference type="SAM" id="MobiDB-lite"/>
    </source>
</evidence>
<evidence type="ECO:0000313" key="19">
    <source>
        <dbReference type="EMBL" id="RMY18429.1"/>
    </source>
</evidence>
<evidence type="ECO:0000256" key="12">
    <source>
        <dbReference type="ARBA" id="ARBA00022989"/>
    </source>
</evidence>
<dbReference type="CDD" id="cd12910">
    <property type="entry name" value="SPRY_SSH4_like"/>
    <property type="match status" value="1"/>
</dbReference>
<keyword evidence="7" id="KW-0926">Vacuole</keyword>
<evidence type="ECO:0000256" key="10">
    <source>
        <dbReference type="ARBA" id="ARBA00022927"/>
    </source>
</evidence>
<keyword evidence="11" id="KW-0735">Signal-anchor</keyword>
<dbReference type="GO" id="GO:0005774">
    <property type="term" value="C:vacuolar membrane"/>
    <property type="evidence" value="ECO:0007669"/>
    <property type="project" value="UniProtKB-SubCell"/>
</dbReference>
<feature type="region of interest" description="Disordered" evidence="16">
    <location>
        <begin position="402"/>
        <end position="582"/>
    </location>
</feature>
<comment type="similarity">
    <text evidence="3">Belongs to the SSH4 family.</text>
</comment>
<name>A0A3M6ZTN6_HORWE</name>
<comment type="function">
    <text evidence="15">Components of the endosome-vacuole trafficking pathway that regulates nutrient transport. May be involved in processes which determine whether plasma membrane proteins are degraded or routed to the plasma membrane.</text>
</comment>
<keyword evidence="6" id="KW-0813">Transport</keyword>
<keyword evidence="10" id="KW-0653">Protein transport</keyword>
<keyword evidence="9" id="KW-0967">Endosome</keyword>
<feature type="transmembrane region" description="Helical" evidence="17">
    <location>
        <begin position="79"/>
        <end position="103"/>
    </location>
</feature>
<feature type="domain" description="B30.2/SPRY" evidence="18">
    <location>
        <begin position="165"/>
        <end position="361"/>
    </location>
</feature>
<evidence type="ECO:0000256" key="4">
    <source>
        <dbReference type="ARBA" id="ARBA00016528"/>
    </source>
</evidence>
<keyword evidence="14" id="KW-0325">Glycoprotein</keyword>
<sequence>MAQVALQHGARVPTLATSVVPSHRETEVPEVQAQPIGDGFRWSIEHGRDGEKMPWEQTGSHRQEISYQPQGLGSTGKGILIGMLSAFGSAAFIAFMVAAVYFFRYTQRGRIMLDSFGRPGEYDDEQQFLREEEEALEGMDDMQRSEYQRAKGTLLCMGRNGWICLLTGFIAFVLANPPESVQTDISLSQFLAIQEKGVSAWEFEPELEVANCFVEGRTEIEFFDSECSVQSNLPIPKQNEVYYWEAKLFDKPESTLVNIGVTTKPYPLFRLPGYHRYSIAYTSTGHRRFNQPFSPSNYGPPFVQGDVIGCGYRPRTGTIFFTRNGKRLEEVAHGLKTQNFFPTIGANGPCNVHVNFGQMGFVFIEANVKKWGLAPQTGSLAPPPPYGSEAGSILLEGGREGVREGQGYVPGHTRTSSAQVRLQGRPTRSPGPERSPTDISLSQLNLMDSATPEGEEGEEEEEEENVGEGTSENTNPSQQQLIDPGLPFEPHEHPPPDYESPEERDWDDNDEDDGSDSTPRASEQNDQSRPLLENGDHDQSSRRQRQRSPPIPTYEAATGDIEAGRGLSATRSGGRPPSQQQQ</sequence>
<evidence type="ECO:0000313" key="20">
    <source>
        <dbReference type="Proteomes" id="UP000271337"/>
    </source>
</evidence>
<feature type="compositionally biased region" description="Acidic residues" evidence="16">
    <location>
        <begin position="499"/>
        <end position="515"/>
    </location>
</feature>